<evidence type="ECO:0000313" key="3">
    <source>
        <dbReference type="Proteomes" id="UP000714275"/>
    </source>
</evidence>
<keyword evidence="3" id="KW-1185">Reference proteome</keyword>
<reference evidence="2" key="1">
    <citation type="journal article" date="2020" name="New Phytol.">
        <title>Comparative genomics reveals dynamic genome evolution in host specialist ectomycorrhizal fungi.</title>
        <authorList>
            <person name="Lofgren L.A."/>
            <person name="Nguyen N.H."/>
            <person name="Vilgalys R."/>
            <person name="Ruytinx J."/>
            <person name="Liao H.L."/>
            <person name="Branco S."/>
            <person name="Kuo A."/>
            <person name="LaButti K."/>
            <person name="Lipzen A."/>
            <person name="Andreopoulos W."/>
            <person name="Pangilinan J."/>
            <person name="Riley R."/>
            <person name="Hundley H."/>
            <person name="Na H."/>
            <person name="Barry K."/>
            <person name="Grigoriev I.V."/>
            <person name="Stajich J.E."/>
            <person name="Kennedy P.G."/>
        </authorList>
    </citation>
    <scope>NUCLEOTIDE SEQUENCE</scope>
    <source>
        <strain evidence="2">DOB743</strain>
    </source>
</reference>
<protein>
    <submittedName>
        <fullName evidence="2">Uncharacterized protein</fullName>
    </submittedName>
</protein>
<feature type="compositionally biased region" description="Basic residues" evidence="1">
    <location>
        <begin position="312"/>
        <end position="326"/>
    </location>
</feature>
<name>A0A9P7D6K2_9AGAM</name>
<dbReference type="Proteomes" id="UP000714275">
    <property type="component" value="Unassembled WGS sequence"/>
</dbReference>
<evidence type="ECO:0000256" key="1">
    <source>
        <dbReference type="SAM" id="MobiDB-lite"/>
    </source>
</evidence>
<proteinExistence type="predicted"/>
<accession>A0A9P7D6K2</accession>
<sequence length="455" mass="51302">MNFKRRQSGNQLDDATKTIAASHHKSVRHVQNDLYIGCGLLRSRRSKLNAWNAFCWKKNQETENRNQGRGTLKSLVHEHRDEYLRLSKDEQDDILAEYADWKKTKATGLRVSTKSKVNDITQTLKAVENKLNSLNCRTGTETILYTTRGSTDLPLRGVAFATEGVQHFMGSVMGGRQSRPSQQDGRLRSARDERFECAATNHKQQVSAIRSKIRDIVNTKLKLITGDPDAKMQWTHYFRNIVQRYQVAIKGWPDNIPFANLSQASSACPDLEMLYSKWESNQIQWKVLTDEEFEELHLNRQEQIDRGEIIDHRRRTRSDKGMKRKGAAAANPSRRKKYKSSETVEDDDRTAARTANRPSPALTEGQDEPVRESPAPAAARTADDLSTLPQPFDMASASGLGPDSFIPPFSNGSDMPDFGFYVPRDSDTSASDFFGPQFDCEAALAALDRMFGPAP</sequence>
<gene>
    <name evidence="2" type="ORF">EV702DRAFT_1193517</name>
</gene>
<dbReference type="AlphaFoldDB" id="A0A9P7D6K2"/>
<dbReference type="EMBL" id="JABBWD010000006">
    <property type="protein sequence ID" value="KAG1781334.1"/>
    <property type="molecule type" value="Genomic_DNA"/>
</dbReference>
<comment type="caution">
    <text evidence="2">The sequence shown here is derived from an EMBL/GenBank/DDBJ whole genome shotgun (WGS) entry which is preliminary data.</text>
</comment>
<evidence type="ECO:0000313" key="2">
    <source>
        <dbReference type="EMBL" id="KAG1781334.1"/>
    </source>
</evidence>
<feature type="region of interest" description="Disordered" evidence="1">
    <location>
        <begin position="309"/>
        <end position="400"/>
    </location>
</feature>
<dbReference type="OrthoDB" id="2685591at2759"/>
<organism evidence="2 3">
    <name type="scientific">Suillus placidus</name>
    <dbReference type="NCBI Taxonomy" id="48579"/>
    <lineage>
        <taxon>Eukaryota</taxon>
        <taxon>Fungi</taxon>
        <taxon>Dikarya</taxon>
        <taxon>Basidiomycota</taxon>
        <taxon>Agaricomycotina</taxon>
        <taxon>Agaricomycetes</taxon>
        <taxon>Agaricomycetidae</taxon>
        <taxon>Boletales</taxon>
        <taxon>Suillineae</taxon>
        <taxon>Suillaceae</taxon>
        <taxon>Suillus</taxon>
    </lineage>
</organism>